<feature type="domain" description="2,4-diaminopentanoate dehydrogenase C-terminal" evidence="2">
    <location>
        <begin position="175"/>
        <end position="360"/>
    </location>
</feature>
<organism evidence="3 4">
    <name type="scientific">Gonapodya prolifera (strain JEL478)</name>
    <name type="common">Monoblepharis prolifera</name>
    <dbReference type="NCBI Taxonomy" id="1344416"/>
    <lineage>
        <taxon>Eukaryota</taxon>
        <taxon>Fungi</taxon>
        <taxon>Fungi incertae sedis</taxon>
        <taxon>Chytridiomycota</taxon>
        <taxon>Chytridiomycota incertae sedis</taxon>
        <taxon>Monoblepharidomycetes</taxon>
        <taxon>Monoblepharidales</taxon>
        <taxon>Gonapodyaceae</taxon>
        <taxon>Gonapodya</taxon>
    </lineage>
</organism>
<evidence type="ECO:0000256" key="1">
    <source>
        <dbReference type="SAM" id="SignalP"/>
    </source>
</evidence>
<keyword evidence="4" id="KW-1185">Reference proteome</keyword>
<dbReference type="CDD" id="cd24146">
    <property type="entry name" value="nat-AmDH_N_like"/>
    <property type="match status" value="1"/>
</dbReference>
<feature type="chain" id="PRO_5007296075" description="2,4-diaminopentanoate dehydrogenase C-terminal domain-containing protein" evidence="1">
    <location>
        <begin position="23"/>
        <end position="387"/>
    </location>
</feature>
<proteinExistence type="predicted"/>
<dbReference type="InterPro" id="IPR045760">
    <property type="entry name" value="DAP_DH_C"/>
</dbReference>
<gene>
    <name evidence="3" type="ORF">M427DRAFT_32995</name>
</gene>
<dbReference type="EMBL" id="KQ965768">
    <property type="protein sequence ID" value="KXS14534.1"/>
    <property type="molecule type" value="Genomic_DNA"/>
</dbReference>
<dbReference type="Gene3D" id="3.40.50.720">
    <property type="entry name" value="NAD(P)-binding Rossmann-like Domain"/>
    <property type="match status" value="1"/>
</dbReference>
<protein>
    <recommendedName>
        <fullName evidence="2">2,4-diaminopentanoate dehydrogenase C-terminal domain-containing protein</fullName>
    </recommendedName>
</protein>
<evidence type="ECO:0000313" key="4">
    <source>
        <dbReference type="Proteomes" id="UP000070544"/>
    </source>
</evidence>
<evidence type="ECO:0000313" key="3">
    <source>
        <dbReference type="EMBL" id="KXS14534.1"/>
    </source>
</evidence>
<dbReference type="OrthoDB" id="2126158at2759"/>
<dbReference type="Pfam" id="PF19328">
    <property type="entry name" value="DAP_DH_C"/>
    <property type="match status" value="1"/>
</dbReference>
<dbReference type="AlphaFoldDB" id="A0A139AD73"/>
<reference evidence="3 4" key="1">
    <citation type="journal article" date="2015" name="Genome Biol. Evol.">
        <title>Phylogenomic analyses indicate that early fungi evolved digesting cell walls of algal ancestors of land plants.</title>
        <authorList>
            <person name="Chang Y."/>
            <person name="Wang S."/>
            <person name="Sekimoto S."/>
            <person name="Aerts A.L."/>
            <person name="Choi C."/>
            <person name="Clum A."/>
            <person name="LaButti K.M."/>
            <person name="Lindquist E.A."/>
            <person name="Yee Ngan C."/>
            <person name="Ohm R.A."/>
            <person name="Salamov A.A."/>
            <person name="Grigoriev I.V."/>
            <person name="Spatafora J.W."/>
            <person name="Berbee M.L."/>
        </authorList>
    </citation>
    <scope>NUCLEOTIDE SEQUENCE [LARGE SCALE GENOMIC DNA]</scope>
    <source>
        <strain evidence="3 4">JEL478</strain>
    </source>
</reference>
<feature type="signal peptide" evidence="1">
    <location>
        <begin position="1"/>
        <end position="22"/>
    </location>
</feature>
<name>A0A139AD73_GONPJ</name>
<sequence>MEPRKCRLLFWGFGLMNQLALGISVLAKPMASADIVAVIDRNSARKGKRVGYVIAGNETAASWFGGGQPKGALPESVADLVIGDPADAANVIRQTKPDIIMLATRAFIKEIEGQLSVCIDCGVDVICIAEELLFPWECDVPETAAKLEEKAKAKGVRILGTGFNDTGWCIPAQTVAGMMINMSRIEASITWDCRDYGRAVSEYQGVTLTPDEFQTQIVEPSLTAPSVDSPAVYSIARGLSLTPAEGTLRHEFSPVLAKTRLYSSALGAWVEPGRVKGCTVRCIVDTHEGVTVVCESVGFIFGEDPSLTEGEDVTVTAWGDVPEKMVLKGKDVKGRVLTCTPMVNRIPQLLAQEPGWVTPDMLAPPPYLAKGVPKIVLDGTGIRRAAK</sequence>
<dbReference type="Proteomes" id="UP000070544">
    <property type="component" value="Unassembled WGS sequence"/>
</dbReference>
<evidence type="ECO:0000259" key="2">
    <source>
        <dbReference type="Pfam" id="PF19328"/>
    </source>
</evidence>
<accession>A0A139AD73</accession>
<keyword evidence="1" id="KW-0732">Signal</keyword>